<evidence type="ECO:0000256" key="2">
    <source>
        <dbReference type="ARBA" id="ARBA00022475"/>
    </source>
</evidence>
<keyword evidence="3 7" id="KW-0812">Transmembrane</keyword>
<dbReference type="KEGG" id="pdx:Psed_6811"/>
<reference evidence="9 10" key="1">
    <citation type="journal article" date="2011" name="J. Bacteriol.">
        <title>Genome sequence of the 1,4-dioxane-degrading Pseudonocardia dioxanivorans strain CB1190.</title>
        <authorList>
            <person name="Sales C.M."/>
            <person name="Mahendra S."/>
            <person name="Grostern A."/>
            <person name="Parales R.E."/>
            <person name="Goodwin L.A."/>
            <person name="Woyke T."/>
            <person name="Nolan M."/>
            <person name="Lapidus A."/>
            <person name="Chertkov O."/>
            <person name="Ovchinnikova G."/>
            <person name="Sczyrba A."/>
            <person name="Alvarez-Cohen L."/>
        </authorList>
    </citation>
    <scope>NUCLEOTIDE SEQUENCE [LARGE SCALE GENOMIC DNA]</scope>
    <source>
        <strain evidence="10">ATCC 55486 / DSM 44775 / JCM 13855 / CB1190</strain>
    </source>
</reference>
<evidence type="ECO:0000259" key="8">
    <source>
        <dbReference type="Pfam" id="PF12696"/>
    </source>
</evidence>
<dbReference type="HOGENOM" id="CLU_396312_0_0_11"/>
<dbReference type="InterPro" id="IPR032689">
    <property type="entry name" value="TraG-D_C"/>
</dbReference>
<evidence type="ECO:0000256" key="5">
    <source>
        <dbReference type="ARBA" id="ARBA00023136"/>
    </source>
</evidence>
<feature type="transmembrane region" description="Helical" evidence="7">
    <location>
        <begin position="94"/>
        <end position="119"/>
    </location>
</feature>
<evidence type="ECO:0000313" key="10">
    <source>
        <dbReference type="Proteomes" id="UP000007809"/>
    </source>
</evidence>
<feature type="region of interest" description="Disordered" evidence="6">
    <location>
        <begin position="1"/>
        <end position="42"/>
    </location>
</feature>
<dbReference type="GO" id="GO:0005886">
    <property type="term" value="C:plasma membrane"/>
    <property type="evidence" value="ECO:0007669"/>
    <property type="project" value="UniProtKB-SubCell"/>
</dbReference>
<gene>
    <name evidence="9" type="ordered locus">Psed_6811</name>
</gene>
<keyword evidence="10" id="KW-1185">Reference proteome</keyword>
<evidence type="ECO:0000256" key="6">
    <source>
        <dbReference type="SAM" id="MobiDB-lite"/>
    </source>
</evidence>
<keyword evidence="9" id="KW-0614">Plasmid</keyword>
<feature type="transmembrane region" description="Helical" evidence="7">
    <location>
        <begin position="131"/>
        <end position="150"/>
    </location>
</feature>
<accession>F2L6I8</accession>
<evidence type="ECO:0000313" key="9">
    <source>
        <dbReference type="EMBL" id="AEA28882.1"/>
    </source>
</evidence>
<dbReference type="PANTHER" id="PTHR37937">
    <property type="entry name" value="CONJUGATIVE TRANSFER: DNA TRANSPORT"/>
    <property type="match status" value="1"/>
</dbReference>
<evidence type="ECO:0000256" key="7">
    <source>
        <dbReference type="SAM" id="Phobius"/>
    </source>
</evidence>
<evidence type="ECO:0000256" key="1">
    <source>
        <dbReference type="ARBA" id="ARBA00004651"/>
    </source>
</evidence>
<dbReference type="Proteomes" id="UP000007809">
    <property type="component" value="Plasmid pPSED01"/>
</dbReference>
<feature type="compositionally biased region" description="Basic and acidic residues" evidence="6">
    <location>
        <begin position="1"/>
        <end position="10"/>
    </location>
</feature>
<dbReference type="InterPro" id="IPR027417">
    <property type="entry name" value="P-loop_NTPase"/>
</dbReference>
<comment type="subcellular location">
    <subcellularLocation>
        <location evidence="1">Cell membrane</location>
        <topology evidence="1">Multi-pass membrane protein</topology>
    </subcellularLocation>
</comment>
<dbReference type="SUPFAM" id="SSF52540">
    <property type="entry name" value="P-loop containing nucleoside triphosphate hydrolases"/>
    <property type="match status" value="1"/>
</dbReference>
<keyword evidence="5 7" id="KW-0472">Membrane</keyword>
<dbReference type="PANTHER" id="PTHR37937:SF1">
    <property type="entry name" value="CONJUGATIVE TRANSFER: DNA TRANSPORT"/>
    <property type="match status" value="1"/>
</dbReference>
<dbReference type="EMBL" id="CP002594">
    <property type="protein sequence ID" value="AEA28882.1"/>
    <property type="molecule type" value="Genomic_DNA"/>
</dbReference>
<evidence type="ECO:0000256" key="3">
    <source>
        <dbReference type="ARBA" id="ARBA00022692"/>
    </source>
</evidence>
<dbReference type="InterPro" id="IPR051539">
    <property type="entry name" value="T4SS-coupling_protein"/>
</dbReference>
<dbReference type="AlphaFoldDB" id="F2L6I8"/>
<sequence>MSRTELRSVDPDAAPSDLGPEQCDGERPPAVSPPRRGRAPAARAAVTRSASSAWWWAALPVLRSMVSSAGWAHAAHRAAPVLCRAPAQLGALLWLVQGVGLLYWPTATAAAVAVVLIVVGSVMGLRGRGGVIALAGLVFGVGVWCLPAVVVMVVAAAQLVLGALVLAVPVARAVYPHSVRGRVRTGFGTDGWAGWWDLHRHLSAHSVRAAAVATRPSLAARVTPPGTDARPAPGRVERLPVGECGTWLGTSVVGPVLGTDCYGAHRDVIGQVAPPQTGKTALMGHHILDHCGPVLATSTKVDLFEHCAGGRAQRGPVWLFNPEGLGELGSSVWWSPVAGCAHPQTATERAGHMVGAATSGDDDGDRWDDWSASVLAALLMAADLAGRDMSTVAQWVFDPSSDPRQGGAAEALVILQRAPQGTVPTGTVKSLRQILATDARKTRDSIFMTLSRAVQFMTDPQIAALATPGPGAVEFDAEAFVSGQGAVFLVGSDRAHATVAPLLAALTGHVFETAKRVAATRPKGRLDPPLGLFLDEAALITPVPLDRWVADAGGRGIHIEWAVQSPSQLAQRWGARGMDTIWNATNVKLVYGGLTLDDDLEKVSTLCGHRHEPAPTGDGSEKYERVRVCPPDRVRRLPQWHAVLIHRATPATVVRITPVWSRTDLLPAPNVPALVEPAPSTMESGSGDAAGQAAA</sequence>
<protein>
    <submittedName>
        <fullName evidence="9">Type IV secretory pathway VirD4 protein-like protein</fullName>
    </submittedName>
</protein>
<proteinExistence type="predicted"/>
<name>F2L6I8_PSEUX</name>
<organism evidence="9 10">
    <name type="scientific">Pseudonocardia dioxanivorans (strain ATCC 55486 / DSM 44775 / JCM 13855 / CB1190)</name>
    <dbReference type="NCBI Taxonomy" id="675635"/>
    <lineage>
        <taxon>Bacteria</taxon>
        <taxon>Bacillati</taxon>
        <taxon>Actinomycetota</taxon>
        <taxon>Actinomycetes</taxon>
        <taxon>Pseudonocardiales</taxon>
        <taxon>Pseudonocardiaceae</taxon>
        <taxon>Pseudonocardia</taxon>
    </lineage>
</organism>
<dbReference type="Pfam" id="PF12696">
    <property type="entry name" value="TraG-D_C"/>
    <property type="match status" value="1"/>
</dbReference>
<dbReference type="Gene3D" id="3.40.50.300">
    <property type="entry name" value="P-loop containing nucleotide triphosphate hydrolases"/>
    <property type="match status" value="1"/>
</dbReference>
<geneLocation type="plasmid" evidence="9 10">
    <name>pPSED01</name>
</geneLocation>
<evidence type="ECO:0000256" key="4">
    <source>
        <dbReference type="ARBA" id="ARBA00022989"/>
    </source>
</evidence>
<keyword evidence="4 7" id="KW-1133">Transmembrane helix</keyword>
<dbReference type="CDD" id="cd01127">
    <property type="entry name" value="TrwB_TraG_TraD_VirD4"/>
    <property type="match status" value="1"/>
</dbReference>
<keyword evidence="2" id="KW-1003">Cell membrane</keyword>
<dbReference type="eggNOG" id="COG3505">
    <property type="taxonomic scope" value="Bacteria"/>
</dbReference>
<feature type="domain" description="TraD/TraG TraM recognition site" evidence="8">
    <location>
        <begin position="529"/>
        <end position="638"/>
    </location>
</feature>